<evidence type="ECO:0000313" key="3">
    <source>
        <dbReference type="Proteomes" id="UP000011087"/>
    </source>
</evidence>
<reference evidence="1 3" key="1">
    <citation type="journal article" date="2012" name="Nature">
        <title>Algal genomes reveal evolutionary mosaicism and the fate of nucleomorphs.</title>
        <authorList>
            <consortium name="DOE Joint Genome Institute"/>
            <person name="Curtis B.A."/>
            <person name="Tanifuji G."/>
            <person name="Burki F."/>
            <person name="Gruber A."/>
            <person name="Irimia M."/>
            <person name="Maruyama S."/>
            <person name="Arias M.C."/>
            <person name="Ball S.G."/>
            <person name="Gile G.H."/>
            <person name="Hirakawa Y."/>
            <person name="Hopkins J.F."/>
            <person name="Kuo A."/>
            <person name="Rensing S.A."/>
            <person name="Schmutz J."/>
            <person name="Symeonidi A."/>
            <person name="Elias M."/>
            <person name="Eveleigh R.J."/>
            <person name="Herman E.K."/>
            <person name="Klute M.J."/>
            <person name="Nakayama T."/>
            <person name="Obornik M."/>
            <person name="Reyes-Prieto A."/>
            <person name="Armbrust E.V."/>
            <person name="Aves S.J."/>
            <person name="Beiko R.G."/>
            <person name="Coutinho P."/>
            <person name="Dacks J.B."/>
            <person name="Durnford D.G."/>
            <person name="Fast N.M."/>
            <person name="Green B.R."/>
            <person name="Grisdale C.J."/>
            <person name="Hempel F."/>
            <person name="Henrissat B."/>
            <person name="Hoppner M.P."/>
            <person name="Ishida K."/>
            <person name="Kim E."/>
            <person name="Koreny L."/>
            <person name="Kroth P.G."/>
            <person name="Liu Y."/>
            <person name="Malik S.B."/>
            <person name="Maier U.G."/>
            <person name="McRose D."/>
            <person name="Mock T."/>
            <person name="Neilson J.A."/>
            <person name="Onodera N.T."/>
            <person name="Poole A.M."/>
            <person name="Pritham E.J."/>
            <person name="Richards T.A."/>
            <person name="Rocap G."/>
            <person name="Roy S.W."/>
            <person name="Sarai C."/>
            <person name="Schaack S."/>
            <person name="Shirato S."/>
            <person name="Slamovits C.H."/>
            <person name="Spencer D.F."/>
            <person name="Suzuki S."/>
            <person name="Worden A.Z."/>
            <person name="Zauner S."/>
            <person name="Barry K."/>
            <person name="Bell C."/>
            <person name="Bharti A.K."/>
            <person name="Crow J.A."/>
            <person name="Grimwood J."/>
            <person name="Kramer R."/>
            <person name="Lindquist E."/>
            <person name="Lucas S."/>
            <person name="Salamov A."/>
            <person name="McFadden G.I."/>
            <person name="Lane C.E."/>
            <person name="Keeling P.J."/>
            <person name="Gray M.W."/>
            <person name="Grigoriev I.V."/>
            <person name="Archibald J.M."/>
        </authorList>
    </citation>
    <scope>NUCLEOTIDE SEQUENCE</scope>
    <source>
        <strain evidence="1 3">CCMP2712</strain>
    </source>
</reference>
<dbReference type="AlphaFoldDB" id="L1JUV8"/>
<dbReference type="PANTHER" id="PTHR37952">
    <property type="match status" value="1"/>
</dbReference>
<reference evidence="3" key="2">
    <citation type="submission" date="2012-11" db="EMBL/GenBank/DDBJ databases">
        <authorList>
            <person name="Kuo A."/>
            <person name="Curtis B.A."/>
            <person name="Tanifuji G."/>
            <person name="Burki F."/>
            <person name="Gruber A."/>
            <person name="Irimia M."/>
            <person name="Maruyama S."/>
            <person name="Arias M.C."/>
            <person name="Ball S.G."/>
            <person name="Gile G.H."/>
            <person name="Hirakawa Y."/>
            <person name="Hopkins J.F."/>
            <person name="Rensing S.A."/>
            <person name="Schmutz J."/>
            <person name="Symeonidi A."/>
            <person name="Elias M."/>
            <person name="Eveleigh R.J."/>
            <person name="Herman E.K."/>
            <person name="Klute M.J."/>
            <person name="Nakayama T."/>
            <person name="Obornik M."/>
            <person name="Reyes-Prieto A."/>
            <person name="Armbrust E.V."/>
            <person name="Aves S.J."/>
            <person name="Beiko R.G."/>
            <person name="Coutinho P."/>
            <person name="Dacks J.B."/>
            <person name="Durnford D.G."/>
            <person name="Fast N.M."/>
            <person name="Green B.R."/>
            <person name="Grisdale C."/>
            <person name="Hempe F."/>
            <person name="Henrissat B."/>
            <person name="Hoppner M.P."/>
            <person name="Ishida K.-I."/>
            <person name="Kim E."/>
            <person name="Koreny L."/>
            <person name="Kroth P.G."/>
            <person name="Liu Y."/>
            <person name="Malik S.-B."/>
            <person name="Maier U.G."/>
            <person name="McRose D."/>
            <person name="Mock T."/>
            <person name="Neilson J.A."/>
            <person name="Onodera N.T."/>
            <person name="Poole A.M."/>
            <person name="Pritham E.J."/>
            <person name="Richards T.A."/>
            <person name="Rocap G."/>
            <person name="Roy S.W."/>
            <person name="Sarai C."/>
            <person name="Schaack S."/>
            <person name="Shirato S."/>
            <person name="Slamovits C.H."/>
            <person name="Spencer D.F."/>
            <person name="Suzuki S."/>
            <person name="Worden A.Z."/>
            <person name="Zauner S."/>
            <person name="Barry K."/>
            <person name="Bell C."/>
            <person name="Bharti A.K."/>
            <person name="Crow J.A."/>
            <person name="Grimwood J."/>
            <person name="Kramer R."/>
            <person name="Lindquist E."/>
            <person name="Lucas S."/>
            <person name="Salamov A."/>
            <person name="McFadden G.I."/>
            <person name="Lane C.E."/>
            <person name="Keeling P.J."/>
            <person name="Gray M.W."/>
            <person name="Grigoriev I.V."/>
            <person name="Archibald J.M."/>
        </authorList>
    </citation>
    <scope>NUCLEOTIDE SEQUENCE</scope>
    <source>
        <strain evidence="3">CCMP2712</strain>
    </source>
</reference>
<dbReference type="EnsemblProtists" id="EKX52336">
    <property type="protein sequence ID" value="EKX52336"/>
    <property type="gene ID" value="GUITHDRAFT_161372"/>
</dbReference>
<reference evidence="2" key="3">
    <citation type="submission" date="2015-06" db="UniProtKB">
        <authorList>
            <consortium name="EnsemblProtists"/>
        </authorList>
    </citation>
    <scope>IDENTIFICATION</scope>
</reference>
<dbReference type="KEGG" id="gtt:GUITHDRAFT_161372"/>
<keyword evidence="3" id="KW-1185">Reference proteome</keyword>
<accession>L1JUV8</accession>
<dbReference type="PaxDb" id="55529-EKX52336"/>
<dbReference type="HOGENOM" id="CLU_109726_2_1_1"/>
<dbReference type="OrthoDB" id="10260865at2759"/>
<dbReference type="InterPro" id="IPR010292">
    <property type="entry name" value="Uncharacterised_CreA"/>
</dbReference>
<dbReference type="Proteomes" id="UP000011087">
    <property type="component" value="Unassembled WGS sequence"/>
</dbReference>
<sequence>MEPDSTWEYEVGRKSFLSLTAGALASSFLPAVAGANDDPREIGEIPASGKNGLMAHPCLAPASCLIFKDIIKVTSFKDPKVKGVELYITDFERPITDRLQKNFFSDPTQASIACARTGPIEFAADMKKGKEGEEVFEQARSLLFKSLRVRRVYDEETNTLVYVSYSTRTQAQQGRRR</sequence>
<protein>
    <recommendedName>
        <fullName evidence="4">CreA protein</fullName>
    </recommendedName>
</protein>
<dbReference type="STRING" id="905079.L1JUV8"/>
<gene>
    <name evidence="1" type="ORF">GUITHDRAFT_161372</name>
</gene>
<dbReference type="eggNOG" id="ENOG502S2V0">
    <property type="taxonomic scope" value="Eukaryota"/>
</dbReference>
<dbReference type="EMBL" id="JH992973">
    <property type="protein sequence ID" value="EKX52336.1"/>
    <property type="molecule type" value="Genomic_DNA"/>
</dbReference>
<evidence type="ECO:0008006" key="4">
    <source>
        <dbReference type="Google" id="ProtNLM"/>
    </source>
</evidence>
<organism evidence="1">
    <name type="scientific">Guillardia theta (strain CCMP2712)</name>
    <name type="common">Cryptophyte</name>
    <dbReference type="NCBI Taxonomy" id="905079"/>
    <lineage>
        <taxon>Eukaryota</taxon>
        <taxon>Cryptophyceae</taxon>
        <taxon>Pyrenomonadales</taxon>
        <taxon>Geminigeraceae</taxon>
        <taxon>Guillardia</taxon>
    </lineage>
</organism>
<proteinExistence type="predicted"/>
<name>L1JUV8_GUITC</name>
<evidence type="ECO:0000313" key="2">
    <source>
        <dbReference type="EnsemblProtists" id="EKX52336"/>
    </source>
</evidence>
<dbReference type="RefSeq" id="XP_005839316.1">
    <property type="nucleotide sequence ID" value="XM_005839259.1"/>
</dbReference>
<dbReference type="Pfam" id="PF05981">
    <property type="entry name" value="CreA"/>
    <property type="match status" value="1"/>
</dbReference>
<dbReference type="GeneID" id="17308789"/>
<evidence type="ECO:0000313" key="1">
    <source>
        <dbReference type="EMBL" id="EKX52336.1"/>
    </source>
</evidence>
<dbReference type="PANTHER" id="PTHR37952:SF2">
    <property type="entry name" value="PROTEIN CREA"/>
    <property type="match status" value="1"/>
</dbReference>
<dbReference type="OMA" id="YHTNICT"/>